<dbReference type="RefSeq" id="WP_123800835.1">
    <property type="nucleotide sequence ID" value="NZ_RMVG01000006.1"/>
</dbReference>
<gene>
    <name evidence="1" type="ORF">BBB56_10165</name>
</gene>
<proteinExistence type="predicted"/>
<accession>A0A3N4NZ76</accession>
<protein>
    <submittedName>
        <fullName evidence="1">DUF1120 domain-containing protein</fullName>
    </submittedName>
</protein>
<reference evidence="1 2" key="1">
    <citation type="submission" date="2018-11" db="EMBL/GenBank/DDBJ databases">
        <title>Whole genome sequencing of Pantoea sp. RIT388.</title>
        <authorList>
            <person name="Gan H.M."/>
            <person name="Hudson A.O."/>
        </authorList>
    </citation>
    <scope>NUCLEOTIDE SEQUENCE [LARGE SCALE GENOMIC DNA]</scope>
    <source>
        <strain evidence="1 2">RIT388</strain>
    </source>
</reference>
<organism evidence="1 2">
    <name type="scientific">Candidatus Pantoea deserta</name>
    <dbReference type="NCBI Taxonomy" id="1869313"/>
    <lineage>
        <taxon>Bacteria</taxon>
        <taxon>Pseudomonadati</taxon>
        <taxon>Pseudomonadota</taxon>
        <taxon>Gammaproteobacteria</taxon>
        <taxon>Enterobacterales</taxon>
        <taxon>Erwiniaceae</taxon>
        <taxon>Pantoea</taxon>
    </lineage>
</organism>
<dbReference type="InterPro" id="IPR010546">
    <property type="entry name" value="DUF1120"/>
</dbReference>
<dbReference type="AlphaFoldDB" id="A0A3N4NZ76"/>
<keyword evidence="2" id="KW-1185">Reference proteome</keyword>
<sequence>MADKLSFLEEKEQFAANLIKRNFTGGMNIMRKVLLSSAIIMAMGSVSFAGHAAESATLSVTGVISPAACDVELSSASVDYGTVQASTLTSTMNQLEAPTVTVSVACDAATAVAVQTVDNRSNSAMTLSEIESNLGVTFPQLIDTNVFGLGNDSAGNKVGALMLAISDATLNGTAGSNLLSSSDKLTWSTKTISPTASYVLTKNGYFALGNSADSVTPAVVTNASYTIKSNVLLKRSDKYPSGEQVNIDGNVTFSVVYL</sequence>
<evidence type="ECO:0000313" key="1">
    <source>
        <dbReference type="EMBL" id="RPE01226.1"/>
    </source>
</evidence>
<dbReference type="Proteomes" id="UP000281332">
    <property type="component" value="Unassembled WGS sequence"/>
</dbReference>
<evidence type="ECO:0000313" key="2">
    <source>
        <dbReference type="Proteomes" id="UP000281332"/>
    </source>
</evidence>
<comment type="caution">
    <text evidence="1">The sequence shown here is derived from an EMBL/GenBank/DDBJ whole genome shotgun (WGS) entry which is preliminary data.</text>
</comment>
<dbReference type="EMBL" id="RMVG01000006">
    <property type="protein sequence ID" value="RPE01226.1"/>
    <property type="molecule type" value="Genomic_DNA"/>
</dbReference>
<dbReference type="OrthoDB" id="6602106at2"/>
<dbReference type="Pfam" id="PF06551">
    <property type="entry name" value="DUF1120"/>
    <property type="match status" value="1"/>
</dbReference>
<name>A0A3N4NZ76_9GAMM</name>